<dbReference type="KEGG" id="ncr:NCU15833"/>
<protein>
    <recommendedName>
        <fullName evidence="3">F-box domain-containing protein</fullName>
    </recommendedName>
</protein>
<evidence type="ECO:0000313" key="2">
    <source>
        <dbReference type="Proteomes" id="UP000001805"/>
    </source>
</evidence>
<accession>U9W5F1</accession>
<dbReference type="Proteomes" id="UP000001805">
    <property type="component" value="Chromosome 3, Linkage Group III"/>
</dbReference>
<reference evidence="1 2" key="1">
    <citation type="journal article" date="2003" name="Nature">
        <title>The genome sequence of the filamentous fungus Neurospora crassa.</title>
        <authorList>
            <person name="Galagan J.E."/>
            <person name="Calvo S.E."/>
            <person name="Borkovich K.A."/>
            <person name="Selker E.U."/>
            <person name="Read N.D."/>
            <person name="Jaffe D."/>
            <person name="FitzHugh W."/>
            <person name="Ma L.J."/>
            <person name="Smirnov S."/>
            <person name="Purcell S."/>
            <person name="Rehman B."/>
            <person name="Elkins T."/>
            <person name="Engels R."/>
            <person name="Wang S."/>
            <person name="Nielsen C.B."/>
            <person name="Butler J."/>
            <person name="Endrizzi M."/>
            <person name="Qui D."/>
            <person name="Ianakiev P."/>
            <person name="Bell-Pedersen D."/>
            <person name="Nelson M.A."/>
            <person name="Werner-Washburne M."/>
            <person name="Selitrennikoff C.P."/>
            <person name="Kinsey J.A."/>
            <person name="Braun E.L."/>
            <person name="Zelter A."/>
            <person name="Schulte U."/>
            <person name="Kothe G.O."/>
            <person name="Jedd G."/>
            <person name="Mewes W."/>
            <person name="Staben C."/>
            <person name="Marcotte E."/>
            <person name="Greenberg D."/>
            <person name="Roy A."/>
            <person name="Foley K."/>
            <person name="Naylor J."/>
            <person name="Stange-Thomann N."/>
            <person name="Barrett R."/>
            <person name="Gnerre S."/>
            <person name="Kamal M."/>
            <person name="Kamvysselis M."/>
            <person name="Mauceli E."/>
            <person name="Bielke C."/>
            <person name="Rudd S."/>
            <person name="Frishman D."/>
            <person name="Krystofova S."/>
            <person name="Rasmussen C."/>
            <person name="Metzenberg R.L."/>
            <person name="Perkins D.D."/>
            <person name="Kroken S."/>
            <person name="Cogoni C."/>
            <person name="Macino G."/>
            <person name="Catcheside D."/>
            <person name="Li W."/>
            <person name="Pratt R.J."/>
            <person name="Osmani S.A."/>
            <person name="DeSouza C.P."/>
            <person name="Glass L."/>
            <person name="Orbach M.J."/>
            <person name="Berglund J.A."/>
            <person name="Voelker R."/>
            <person name="Yarden O."/>
            <person name="Plamann M."/>
            <person name="Seiler S."/>
            <person name="Dunlap J."/>
            <person name="Radford A."/>
            <person name="Aramayo R."/>
            <person name="Natvig D.O."/>
            <person name="Alex L.A."/>
            <person name="Mannhaupt G."/>
            <person name="Ebbole D.J."/>
            <person name="Freitag M."/>
            <person name="Paulsen I."/>
            <person name="Sachs M.S."/>
            <person name="Lander E.S."/>
            <person name="Nusbaum C."/>
            <person name="Birren B."/>
        </authorList>
    </citation>
    <scope>NUCLEOTIDE SEQUENCE [LARGE SCALE GENOMIC DNA]</scope>
    <source>
        <strain evidence="2">ATCC 24698 / 74-OR23-1A / CBS 708.71 / DSM 1257 / FGSC 987</strain>
    </source>
</reference>
<dbReference type="AlphaFoldDB" id="U9W5F1"/>
<keyword evidence="2" id="KW-1185">Reference proteome</keyword>
<name>U9W5F1_NEUCR</name>
<evidence type="ECO:0008006" key="3">
    <source>
        <dbReference type="Google" id="ProtNLM"/>
    </source>
</evidence>
<dbReference type="OrthoDB" id="10384401at2759"/>
<dbReference type="GeneID" id="23569381"/>
<proteinExistence type="predicted"/>
<organism evidence="1 2">
    <name type="scientific">Neurospora crassa (strain ATCC 24698 / 74-OR23-1A / CBS 708.71 / DSM 1257 / FGSC 987)</name>
    <dbReference type="NCBI Taxonomy" id="367110"/>
    <lineage>
        <taxon>Eukaryota</taxon>
        <taxon>Fungi</taxon>
        <taxon>Dikarya</taxon>
        <taxon>Ascomycota</taxon>
        <taxon>Pezizomycotina</taxon>
        <taxon>Sordariomycetes</taxon>
        <taxon>Sordariomycetidae</taxon>
        <taxon>Sordariales</taxon>
        <taxon>Sordariaceae</taxon>
        <taxon>Neurospora</taxon>
    </lineage>
</organism>
<dbReference type="VEuPathDB" id="FungiDB:NCU15833"/>
<dbReference type="RefSeq" id="XP_011394011.1">
    <property type="nucleotide sequence ID" value="XM_011395709.1"/>
</dbReference>
<sequence>MTPFSFSIHIPIPLVSACPRLERFVFTSEASPTVRRATPWDFAFLGPALVLRALSPLSQQLKALSTKYAPMLDYIFMNVPNDADSDDDNINPDDNMEANENLNTHLGYFPNLEMLRNCHRALRWTHSDGPVKEQLVTQIKGCPRLESLDITQIDIRDAQIRPQLEGLAAVASMDALPLLKGLRIGILKSQSQDEPVQWTGDDSCPHLSVLLATDHLATYPKTVIKLLIEIELFWEKMAILQTFSAVHKDIHNTITVHPYLETIMGAVKERISVARR</sequence>
<dbReference type="EMBL" id="CM002238">
    <property type="protein sequence ID" value="ESA43434.1"/>
    <property type="molecule type" value="Genomic_DNA"/>
</dbReference>
<gene>
    <name evidence="1" type="ORF">NCU15833</name>
</gene>
<evidence type="ECO:0000313" key="1">
    <source>
        <dbReference type="EMBL" id="ESA43434.1"/>
    </source>
</evidence>
<dbReference type="InParanoid" id="U9W5F1"/>